<dbReference type="Proteomes" id="UP000318704">
    <property type="component" value="Chromosome"/>
</dbReference>
<dbReference type="InterPro" id="IPR011453">
    <property type="entry name" value="DUF1559"/>
</dbReference>
<feature type="transmembrane region" description="Helical" evidence="1">
    <location>
        <begin position="12"/>
        <end position="34"/>
    </location>
</feature>
<name>A0A517W4E8_9PLAN</name>
<feature type="domain" description="DUF1559" evidence="2">
    <location>
        <begin position="35"/>
        <end position="340"/>
    </location>
</feature>
<dbReference type="Pfam" id="PF07596">
    <property type="entry name" value="SBP_bac_10"/>
    <property type="match status" value="1"/>
</dbReference>
<dbReference type="RefSeq" id="WP_144990183.1">
    <property type="nucleotide sequence ID" value="NZ_CP037920.1"/>
</dbReference>
<dbReference type="PANTHER" id="PTHR30093:SF2">
    <property type="entry name" value="TYPE II SECRETION SYSTEM PROTEIN H"/>
    <property type="match status" value="1"/>
</dbReference>
<dbReference type="Gene3D" id="3.30.700.10">
    <property type="entry name" value="Glycoprotein, Type 4 Pilin"/>
    <property type="match status" value="1"/>
</dbReference>
<dbReference type="EMBL" id="CP037920">
    <property type="protein sequence ID" value="QDU00114.1"/>
    <property type="molecule type" value="Genomic_DNA"/>
</dbReference>
<dbReference type="InterPro" id="IPR012902">
    <property type="entry name" value="N_methyl_site"/>
</dbReference>
<dbReference type="InterPro" id="IPR045584">
    <property type="entry name" value="Pilin-like"/>
</dbReference>
<dbReference type="AlphaFoldDB" id="A0A517W4E8"/>
<keyword evidence="1" id="KW-0812">Transmembrane</keyword>
<organism evidence="3 4">
    <name type="scientific">Gimesia aquarii</name>
    <dbReference type="NCBI Taxonomy" id="2527964"/>
    <lineage>
        <taxon>Bacteria</taxon>
        <taxon>Pseudomonadati</taxon>
        <taxon>Planctomycetota</taxon>
        <taxon>Planctomycetia</taxon>
        <taxon>Planctomycetales</taxon>
        <taxon>Planctomycetaceae</taxon>
        <taxon>Gimesia</taxon>
    </lineage>
</organism>
<dbReference type="SUPFAM" id="SSF54523">
    <property type="entry name" value="Pili subunits"/>
    <property type="match status" value="1"/>
</dbReference>
<gene>
    <name evidence="3" type="primary">xcpT_55</name>
    <name evidence="3" type="ORF">V144x_56270</name>
</gene>
<dbReference type="PANTHER" id="PTHR30093">
    <property type="entry name" value="GENERAL SECRETION PATHWAY PROTEIN G"/>
    <property type="match status" value="1"/>
</dbReference>
<dbReference type="NCBIfam" id="TIGR02532">
    <property type="entry name" value="IV_pilin_GFxxxE"/>
    <property type="match status" value="1"/>
</dbReference>
<reference evidence="3 4" key="1">
    <citation type="submission" date="2019-03" db="EMBL/GenBank/DDBJ databases">
        <title>Deep-cultivation of Planctomycetes and their phenomic and genomic characterization uncovers novel biology.</title>
        <authorList>
            <person name="Wiegand S."/>
            <person name="Jogler M."/>
            <person name="Boedeker C."/>
            <person name="Pinto D."/>
            <person name="Vollmers J."/>
            <person name="Rivas-Marin E."/>
            <person name="Kohn T."/>
            <person name="Peeters S.H."/>
            <person name="Heuer A."/>
            <person name="Rast P."/>
            <person name="Oberbeckmann S."/>
            <person name="Bunk B."/>
            <person name="Jeske O."/>
            <person name="Meyerdierks A."/>
            <person name="Storesund J.E."/>
            <person name="Kallscheuer N."/>
            <person name="Luecker S."/>
            <person name="Lage O.M."/>
            <person name="Pohl T."/>
            <person name="Merkel B.J."/>
            <person name="Hornburger P."/>
            <person name="Mueller R.-W."/>
            <person name="Bruemmer F."/>
            <person name="Labrenz M."/>
            <person name="Spormann A.M."/>
            <person name="Op den Camp H."/>
            <person name="Overmann J."/>
            <person name="Amann R."/>
            <person name="Jetten M.S.M."/>
            <person name="Mascher T."/>
            <person name="Medema M.H."/>
            <person name="Devos D.P."/>
            <person name="Kaster A.-K."/>
            <person name="Ovreas L."/>
            <person name="Rohde M."/>
            <person name="Galperin M.Y."/>
            <person name="Jogler C."/>
        </authorList>
    </citation>
    <scope>NUCLEOTIDE SEQUENCE [LARGE SCALE GENOMIC DNA]</scope>
    <source>
        <strain evidence="3 4">V144</strain>
    </source>
</reference>
<keyword evidence="1" id="KW-0472">Membrane</keyword>
<proteinExistence type="predicted"/>
<evidence type="ECO:0000259" key="2">
    <source>
        <dbReference type="Pfam" id="PF07596"/>
    </source>
</evidence>
<sequence length="358" mass="38579">MSRKRSQKHGFTLIELLVVIAIIAILIALLLPAVQQAREAARRSTCKNNLKQVGLALHNYHETHRVFPIGANNIGSGNFQDVSVEPTLALNHTAWLMLLPFMDQAPLYNQLNLNIATNGHFGPPSGSVSNSITGVVGGWPNANSPLVQTILPVLLCPSDDGETIEVVNGSVDNYIANHARTNYLFCAGGHGVGWTGGRIWSIYQTSASNLADGRTGIRYRGMFGFNGAAKIKDVKDGMSNTIAVCEGAINGRTSDSYTPIWGGYRRYGTFAVNHPNIDANHINNARYHINGAVHVPGMTSSGATADNRHHVTVASSVHEGGIHVLLGDGSVRFLSENMDKNTYALLTRINDGQVLGEY</sequence>
<accession>A0A517W4E8</accession>
<dbReference type="KEGG" id="gaw:V144x_56270"/>
<keyword evidence="1" id="KW-1133">Transmembrane helix</keyword>
<dbReference type="InterPro" id="IPR027558">
    <property type="entry name" value="Pre_pil_HX9DG_C"/>
</dbReference>
<evidence type="ECO:0000313" key="3">
    <source>
        <dbReference type="EMBL" id="QDU00114.1"/>
    </source>
</evidence>
<dbReference type="NCBIfam" id="TIGR04294">
    <property type="entry name" value="pre_pil_HX9DG"/>
    <property type="match status" value="1"/>
</dbReference>
<protein>
    <submittedName>
        <fullName evidence="3">Type II secretion system protein G</fullName>
    </submittedName>
</protein>
<evidence type="ECO:0000313" key="4">
    <source>
        <dbReference type="Proteomes" id="UP000318704"/>
    </source>
</evidence>
<dbReference type="Pfam" id="PF07963">
    <property type="entry name" value="N_methyl"/>
    <property type="match status" value="1"/>
</dbReference>
<evidence type="ECO:0000256" key="1">
    <source>
        <dbReference type="SAM" id="Phobius"/>
    </source>
</evidence>
<dbReference type="PROSITE" id="PS00409">
    <property type="entry name" value="PROKAR_NTER_METHYL"/>
    <property type="match status" value="1"/>
</dbReference>